<evidence type="ECO:0000313" key="2">
    <source>
        <dbReference type="Proteomes" id="UP000198131"/>
    </source>
</evidence>
<protein>
    <submittedName>
        <fullName evidence="1">Uncharacterized protein</fullName>
    </submittedName>
</protein>
<evidence type="ECO:0000313" key="1">
    <source>
        <dbReference type="EMBL" id="SNC65330.1"/>
    </source>
</evidence>
<gene>
    <name evidence="1" type="ORF">SAMN06265337_1263</name>
</gene>
<dbReference type="EMBL" id="FYEW01000001">
    <property type="protein sequence ID" value="SNC65330.1"/>
    <property type="molecule type" value="Genomic_DNA"/>
</dbReference>
<dbReference type="AlphaFoldDB" id="A0A212THH4"/>
<organism evidence="1 2">
    <name type="scientific">Hymenobacter gelipurpurascens</name>
    <dbReference type="NCBI Taxonomy" id="89968"/>
    <lineage>
        <taxon>Bacteria</taxon>
        <taxon>Pseudomonadati</taxon>
        <taxon>Bacteroidota</taxon>
        <taxon>Cytophagia</taxon>
        <taxon>Cytophagales</taxon>
        <taxon>Hymenobacteraceae</taxon>
        <taxon>Hymenobacter</taxon>
    </lineage>
</organism>
<accession>A0A212THH4</accession>
<name>A0A212THH4_9BACT</name>
<proteinExistence type="predicted"/>
<keyword evidence="2" id="KW-1185">Reference proteome</keyword>
<dbReference type="RefSeq" id="WP_141106470.1">
    <property type="nucleotide sequence ID" value="NZ_FYEW01000001.1"/>
</dbReference>
<dbReference type="Proteomes" id="UP000198131">
    <property type="component" value="Unassembled WGS sequence"/>
</dbReference>
<reference evidence="2" key="1">
    <citation type="submission" date="2017-06" db="EMBL/GenBank/DDBJ databases">
        <authorList>
            <person name="Varghese N."/>
            <person name="Submissions S."/>
        </authorList>
    </citation>
    <scope>NUCLEOTIDE SEQUENCE [LARGE SCALE GENOMIC DNA]</scope>
    <source>
        <strain evidence="2">DSM 11116</strain>
    </source>
</reference>
<sequence>MRIPRTIVYSGTPIEVPSKFSSKELSEPPFPLPSHVVHNGKRIKLPTHAVVDGVKEVVIPQATLQRIEEILDRWQHWSGGFEAQPEDRMYFRWRPRTKVLSVKFYAGDGSTRIYPTDRESYFMFNLHSPDGEILIGLLAAWDEECPWQIQFGDPTKTVPRPAAEALFGAYPAFKREVLGR</sequence>